<comment type="caution">
    <text evidence="3">The sequence shown here is derived from an EMBL/GenBank/DDBJ whole genome shotgun (WGS) entry which is preliminary data.</text>
</comment>
<sequence length="98" mass="9634">MTKTQRLLAAVALAGAAAGLAAPAASAADLPLSPLTLPELPTPAAGMPEDAAPNSVPEIGAKLNDGLTQLDQLATLPDRLQPVVDPVAPVLGLAGAIQ</sequence>
<evidence type="ECO:0000256" key="1">
    <source>
        <dbReference type="SAM" id="MobiDB-lite"/>
    </source>
</evidence>
<evidence type="ECO:0000313" key="4">
    <source>
        <dbReference type="Proteomes" id="UP001199054"/>
    </source>
</evidence>
<dbReference type="EMBL" id="JAJAUY010000065">
    <property type="protein sequence ID" value="MCB5181160.1"/>
    <property type="molecule type" value="Genomic_DNA"/>
</dbReference>
<organism evidence="3 4">
    <name type="scientific">Streptomyces antimicrobicus</name>
    <dbReference type="NCBI Taxonomy" id="2883108"/>
    <lineage>
        <taxon>Bacteria</taxon>
        <taxon>Bacillati</taxon>
        <taxon>Actinomycetota</taxon>
        <taxon>Actinomycetes</taxon>
        <taxon>Kitasatosporales</taxon>
        <taxon>Streptomycetaceae</taxon>
        <taxon>Streptomyces</taxon>
    </lineage>
</organism>
<feature type="compositionally biased region" description="Low complexity" evidence="1">
    <location>
        <begin position="32"/>
        <end position="43"/>
    </location>
</feature>
<dbReference type="RefSeq" id="WP_226728246.1">
    <property type="nucleotide sequence ID" value="NZ_JAJAUY010000065.1"/>
</dbReference>
<proteinExistence type="predicted"/>
<evidence type="ECO:0000313" key="3">
    <source>
        <dbReference type="EMBL" id="MCB5181160.1"/>
    </source>
</evidence>
<feature type="chain" id="PRO_5045954934" description="Secreted protein" evidence="2">
    <location>
        <begin position="28"/>
        <end position="98"/>
    </location>
</feature>
<keyword evidence="4" id="KW-1185">Reference proteome</keyword>
<reference evidence="3 4" key="1">
    <citation type="submission" date="2021-10" db="EMBL/GenBank/DDBJ databases">
        <title>Streptomyces sp. strain SMC 277, a novel streptomycete isolated from soil.</title>
        <authorList>
            <person name="Chanama M."/>
        </authorList>
    </citation>
    <scope>NUCLEOTIDE SEQUENCE [LARGE SCALE GENOMIC DNA]</scope>
    <source>
        <strain evidence="3 4">SMC 277</strain>
    </source>
</reference>
<dbReference type="Proteomes" id="UP001199054">
    <property type="component" value="Unassembled WGS sequence"/>
</dbReference>
<gene>
    <name evidence="3" type="ORF">LG632_17455</name>
</gene>
<protein>
    <recommendedName>
        <fullName evidence="5">Secreted protein</fullName>
    </recommendedName>
</protein>
<feature type="region of interest" description="Disordered" evidence="1">
    <location>
        <begin position="32"/>
        <end position="57"/>
    </location>
</feature>
<accession>A0ABS8B975</accession>
<feature type="signal peptide" evidence="2">
    <location>
        <begin position="1"/>
        <end position="27"/>
    </location>
</feature>
<evidence type="ECO:0008006" key="5">
    <source>
        <dbReference type="Google" id="ProtNLM"/>
    </source>
</evidence>
<keyword evidence="2" id="KW-0732">Signal</keyword>
<evidence type="ECO:0000256" key="2">
    <source>
        <dbReference type="SAM" id="SignalP"/>
    </source>
</evidence>
<name>A0ABS8B975_9ACTN</name>